<proteinExistence type="predicted"/>
<sequence>MNAVFLDLDGTLTDPKPGITAAVIHALTRLGHEAPAADDLTWVIGPPLIDSFAKMGVADPNKALALYRDYFSDRGLFENAVYDGIPAALDALRADGHRLFLATAKPHVYARRITAHFGLDRHLEAQFGPELDGTHNDKADLLAHALADRGIDASDAVMIGDRRQDVAAAQANAMPSIGVTWGYGADGELADATVLCHAPDQLAKAVRQLA</sequence>
<dbReference type="SUPFAM" id="SSF56784">
    <property type="entry name" value="HAD-like"/>
    <property type="match status" value="1"/>
</dbReference>
<protein>
    <submittedName>
        <fullName evidence="1">HAD hydrolase-like protein</fullName>
    </submittedName>
</protein>
<gene>
    <name evidence="1" type="ORF">ACFOGP_23535</name>
</gene>
<dbReference type="PANTHER" id="PTHR43434:SF20">
    <property type="entry name" value="5'-NUCLEOTIDASE"/>
    <property type="match status" value="1"/>
</dbReference>
<dbReference type="InterPro" id="IPR036412">
    <property type="entry name" value="HAD-like_sf"/>
</dbReference>
<dbReference type="RefSeq" id="WP_275632666.1">
    <property type="nucleotide sequence ID" value="NZ_JARGYD010000003.1"/>
</dbReference>
<dbReference type="InterPro" id="IPR023198">
    <property type="entry name" value="PGP-like_dom2"/>
</dbReference>
<dbReference type="InterPro" id="IPR041492">
    <property type="entry name" value="HAD_2"/>
</dbReference>
<name>A0ABV7H0F5_9RHOB</name>
<dbReference type="EMBL" id="JBHRTB010000010">
    <property type="protein sequence ID" value="MFC3145715.1"/>
    <property type="molecule type" value="Genomic_DNA"/>
</dbReference>
<dbReference type="InterPro" id="IPR050155">
    <property type="entry name" value="HAD-like_hydrolase_sf"/>
</dbReference>
<comment type="caution">
    <text evidence="1">The sequence shown here is derived from an EMBL/GenBank/DDBJ whole genome shotgun (WGS) entry which is preliminary data.</text>
</comment>
<reference evidence="2" key="1">
    <citation type="journal article" date="2019" name="Int. J. Syst. Evol. Microbiol.">
        <title>The Global Catalogue of Microorganisms (GCM) 10K type strain sequencing project: providing services to taxonomists for standard genome sequencing and annotation.</title>
        <authorList>
            <consortium name="The Broad Institute Genomics Platform"/>
            <consortium name="The Broad Institute Genome Sequencing Center for Infectious Disease"/>
            <person name="Wu L."/>
            <person name="Ma J."/>
        </authorList>
    </citation>
    <scope>NUCLEOTIDE SEQUENCE [LARGE SCALE GENOMIC DNA]</scope>
    <source>
        <strain evidence="2">KCTC 52366</strain>
    </source>
</reference>
<dbReference type="Proteomes" id="UP001595632">
    <property type="component" value="Unassembled WGS sequence"/>
</dbReference>
<dbReference type="Gene3D" id="3.40.50.1000">
    <property type="entry name" value="HAD superfamily/HAD-like"/>
    <property type="match status" value="1"/>
</dbReference>
<dbReference type="Gene3D" id="1.10.150.240">
    <property type="entry name" value="Putative phosphatase, domain 2"/>
    <property type="match status" value="1"/>
</dbReference>
<dbReference type="Pfam" id="PF13419">
    <property type="entry name" value="HAD_2"/>
    <property type="match status" value="1"/>
</dbReference>
<evidence type="ECO:0000313" key="2">
    <source>
        <dbReference type="Proteomes" id="UP001595632"/>
    </source>
</evidence>
<accession>A0ABV7H0F5</accession>
<organism evidence="1 2">
    <name type="scientific">Psychromarinibacter halotolerans</name>
    <dbReference type="NCBI Taxonomy" id="1775175"/>
    <lineage>
        <taxon>Bacteria</taxon>
        <taxon>Pseudomonadati</taxon>
        <taxon>Pseudomonadota</taxon>
        <taxon>Alphaproteobacteria</taxon>
        <taxon>Rhodobacterales</taxon>
        <taxon>Paracoccaceae</taxon>
        <taxon>Psychromarinibacter</taxon>
    </lineage>
</organism>
<keyword evidence="2" id="KW-1185">Reference proteome</keyword>
<evidence type="ECO:0000313" key="1">
    <source>
        <dbReference type="EMBL" id="MFC3145715.1"/>
    </source>
</evidence>
<dbReference type="InterPro" id="IPR023214">
    <property type="entry name" value="HAD_sf"/>
</dbReference>
<dbReference type="PANTHER" id="PTHR43434">
    <property type="entry name" value="PHOSPHOGLYCOLATE PHOSPHATASE"/>
    <property type="match status" value="1"/>
</dbReference>